<accession>A0ABS6FQ26</accession>
<reference evidence="2 3" key="1">
    <citation type="submission" date="2021-06" db="EMBL/GenBank/DDBJ databases">
        <authorList>
            <person name="Sun Q."/>
            <person name="Li D."/>
        </authorList>
    </citation>
    <scope>NUCLEOTIDE SEQUENCE [LARGE SCALE GENOMIC DNA]</scope>
    <source>
        <strain evidence="2 3">MSJ-6</strain>
    </source>
</reference>
<feature type="transmembrane region" description="Helical" evidence="1">
    <location>
        <begin position="65"/>
        <end position="82"/>
    </location>
</feature>
<name>A0ABS6FQ26_9BACL</name>
<keyword evidence="3" id="KW-1185">Reference proteome</keyword>
<feature type="transmembrane region" description="Helical" evidence="1">
    <location>
        <begin position="196"/>
        <end position="216"/>
    </location>
</feature>
<dbReference type="EMBL" id="JAHLQJ010000008">
    <property type="protein sequence ID" value="MBU5672340.1"/>
    <property type="molecule type" value="Genomic_DNA"/>
</dbReference>
<feature type="transmembrane region" description="Helical" evidence="1">
    <location>
        <begin position="29"/>
        <end position="50"/>
    </location>
</feature>
<proteinExistence type="predicted"/>
<keyword evidence="1" id="KW-0812">Transmembrane</keyword>
<comment type="caution">
    <text evidence="2">The sequence shown here is derived from an EMBL/GenBank/DDBJ whole genome shotgun (WGS) entry which is preliminary data.</text>
</comment>
<protein>
    <submittedName>
        <fullName evidence="2">ABC-2 family transporter protein</fullName>
    </submittedName>
</protein>
<keyword evidence="1" id="KW-0472">Membrane</keyword>
<evidence type="ECO:0000256" key="1">
    <source>
        <dbReference type="SAM" id="Phobius"/>
    </source>
</evidence>
<feature type="transmembrane region" description="Helical" evidence="1">
    <location>
        <begin position="159"/>
        <end position="184"/>
    </location>
</feature>
<evidence type="ECO:0000313" key="2">
    <source>
        <dbReference type="EMBL" id="MBU5672340.1"/>
    </source>
</evidence>
<evidence type="ECO:0000313" key="3">
    <source>
        <dbReference type="Proteomes" id="UP000743001"/>
    </source>
</evidence>
<feature type="transmembrane region" description="Helical" evidence="1">
    <location>
        <begin position="118"/>
        <end position="139"/>
    </location>
</feature>
<dbReference type="InterPro" id="IPR010390">
    <property type="entry name" value="ABC-2_transporter-like"/>
</dbReference>
<dbReference type="Proteomes" id="UP000743001">
    <property type="component" value="Unassembled WGS sequence"/>
</dbReference>
<dbReference type="Pfam" id="PF06182">
    <property type="entry name" value="ABC2_membrane_6"/>
    <property type="match status" value="1"/>
</dbReference>
<organism evidence="2 3">
    <name type="scientific">Paenibacillus brevis</name>
    <dbReference type="NCBI Taxonomy" id="2841508"/>
    <lineage>
        <taxon>Bacteria</taxon>
        <taxon>Bacillati</taxon>
        <taxon>Bacillota</taxon>
        <taxon>Bacilli</taxon>
        <taxon>Bacillales</taxon>
        <taxon>Paenibacillaceae</taxon>
        <taxon>Paenibacillus</taxon>
    </lineage>
</organism>
<sequence>MKVSVASFKKYITLALCSMQNTLAYRLSFILNFLASFIGLIAMYCLWQAVYTGRDQLSGFTWEQMQAYLLVTFFVNSMLSYYSESSISGKIIDGSVMMDLLRPIQFQKARLAETLGSCVLEGLLSCILIGTAAVFTLGISLPQDGVGMLQFGISMLSSIFVKFCIVYMSALLCFWTTSSFGIYWARTSITNLLSGALVPLTFFPGWLESLAMALPFQGIVNTPVRIALGMTGRAEAWQMIGVQWIWIILLWLLGRWLWSRAVRQITIHGG</sequence>
<dbReference type="PANTHER" id="PTHR36832">
    <property type="entry name" value="SLR1174 PROTEIN-RELATED"/>
    <property type="match status" value="1"/>
</dbReference>
<feature type="transmembrane region" description="Helical" evidence="1">
    <location>
        <begin position="236"/>
        <end position="258"/>
    </location>
</feature>
<keyword evidence="1" id="KW-1133">Transmembrane helix</keyword>
<dbReference type="PANTHER" id="PTHR36832:SF1">
    <property type="entry name" value="SLR1174 PROTEIN"/>
    <property type="match status" value="1"/>
</dbReference>
<dbReference type="RefSeq" id="WP_216478928.1">
    <property type="nucleotide sequence ID" value="NZ_JAHLQJ010000008.1"/>
</dbReference>
<gene>
    <name evidence="2" type="ORF">KQJ23_10945</name>
</gene>